<dbReference type="AlphaFoldDB" id="A0A6L2R7E1"/>
<dbReference type="Proteomes" id="UP000505077">
    <property type="component" value="Unassembled WGS sequence"/>
</dbReference>
<dbReference type="Gene3D" id="3.40.1350.10">
    <property type="match status" value="1"/>
</dbReference>
<proteinExistence type="predicted"/>
<dbReference type="EMBL" id="BLLL01000028">
    <property type="protein sequence ID" value="GFH63470.1"/>
    <property type="molecule type" value="Genomic_DNA"/>
</dbReference>
<comment type="caution">
    <text evidence="2">The sequence shown here is derived from an EMBL/GenBank/DDBJ whole genome shotgun (WGS) entry which is preliminary data.</text>
</comment>
<sequence length="122" mass="14296">MSFQAILTKYRDISVSERDKGTRFERLMQAFLKTYPVYEGKFRQIWLWNEFPYRQSMGGKDTGIDLVAENVTGDFWAIQCKCWNEKATIDKAAVDSFLATSSKTFIKEQNQTDKFAIRLWIS</sequence>
<accession>A0A6L2R7E1</accession>
<reference evidence="2 3" key="1">
    <citation type="journal article" date="2020" name="ISME J.">
        <title>Parallel Reductive Genome Evolution in Desulfovibrio Ectosymbionts Independently Acquired by Trichonympha Protists in the Termite Gut.</title>
        <authorList>
            <person name="Takeuchi M."/>
            <person name="Kuwahara H."/>
            <person name="Murakami T."/>
            <person name="Takahashi K."/>
            <person name="Kajitani R."/>
            <person name="Toyoda A."/>
            <person name="Itoh T."/>
            <person name="Ohkuma M."/>
            <person name="Hongoh Y."/>
        </authorList>
    </citation>
    <scope>NUCLEOTIDE SEQUENCE [LARGE SCALE GENOMIC DNA]</scope>
    <source>
        <strain evidence="2">ZnDsv-02</strain>
    </source>
</reference>
<dbReference type="InterPro" id="IPR011335">
    <property type="entry name" value="Restrct_endonuc-II-like"/>
</dbReference>
<evidence type="ECO:0000313" key="3">
    <source>
        <dbReference type="Proteomes" id="UP000505077"/>
    </source>
</evidence>
<dbReference type="SUPFAM" id="SSF52980">
    <property type="entry name" value="Restriction endonuclease-like"/>
    <property type="match status" value="1"/>
</dbReference>
<organism evidence="2 3">
    <name type="scientific">Candidatus Desulfovibrio kirbyi</name>
    <dbReference type="NCBI Taxonomy" id="2696086"/>
    <lineage>
        <taxon>Bacteria</taxon>
        <taxon>Pseudomonadati</taxon>
        <taxon>Thermodesulfobacteriota</taxon>
        <taxon>Desulfovibrionia</taxon>
        <taxon>Desulfovibrionales</taxon>
        <taxon>Desulfovibrionaceae</taxon>
        <taxon>Desulfovibrio</taxon>
    </lineage>
</organism>
<feature type="domain" description="Mrr-like" evidence="1">
    <location>
        <begin position="34"/>
        <end position="122"/>
    </location>
</feature>
<dbReference type="Pfam" id="PF13156">
    <property type="entry name" value="Mrr_cat_2"/>
    <property type="match status" value="1"/>
</dbReference>
<dbReference type="InterPro" id="IPR011856">
    <property type="entry name" value="tRNA_endonuc-like_dom_sf"/>
</dbReference>
<dbReference type="GO" id="GO:0003676">
    <property type="term" value="F:nucleic acid binding"/>
    <property type="evidence" value="ECO:0007669"/>
    <property type="project" value="InterPro"/>
</dbReference>
<dbReference type="InterPro" id="IPR039442">
    <property type="entry name" value="Mrr-like_dom"/>
</dbReference>
<protein>
    <submittedName>
        <fullName evidence="2">DNA primase</fullName>
    </submittedName>
</protein>
<evidence type="ECO:0000313" key="2">
    <source>
        <dbReference type="EMBL" id="GFH63470.1"/>
    </source>
</evidence>
<feature type="non-terminal residue" evidence="2">
    <location>
        <position position="122"/>
    </location>
</feature>
<gene>
    <name evidence="2" type="primary">dnaG</name>
    <name evidence="2" type="ORF">ZNDK_1241</name>
</gene>
<name>A0A6L2R7E1_9BACT</name>
<evidence type="ECO:0000259" key="1">
    <source>
        <dbReference type="Pfam" id="PF13156"/>
    </source>
</evidence>